<dbReference type="InterPro" id="IPR024269">
    <property type="entry name" value="DUF3791"/>
</dbReference>
<evidence type="ECO:0000313" key="1">
    <source>
        <dbReference type="EMBL" id="MDC1854148.1"/>
    </source>
</evidence>
<evidence type="ECO:0000313" key="2">
    <source>
        <dbReference type="Proteomes" id="UP001214113"/>
    </source>
</evidence>
<organism evidence="1 2">
    <name type="scientific">Bacteroides uniformis</name>
    <dbReference type="NCBI Taxonomy" id="820"/>
    <lineage>
        <taxon>Bacteria</taxon>
        <taxon>Pseudomonadati</taxon>
        <taxon>Bacteroidota</taxon>
        <taxon>Bacteroidia</taxon>
        <taxon>Bacteroidales</taxon>
        <taxon>Bacteroidaceae</taxon>
        <taxon>Bacteroides</taxon>
    </lineage>
</organism>
<gene>
    <name evidence="1" type="ORF">POZ22_04990</name>
</gene>
<comment type="caution">
    <text evidence="1">The sequence shown here is derived from an EMBL/GenBank/DDBJ whole genome shotgun (WGS) entry which is preliminary data.</text>
</comment>
<proteinExistence type="predicted"/>
<name>A0AAW6GBX5_BACUN</name>
<accession>A0AAW6GBX5</accession>
<sequence length="71" mass="8251">MSKKDRDIALFVAFCIEEYGVAKGMVGEQVLDLFAHYGVTDYLSKYFEPLHTQGRQWLIDEIDPMILQPNR</sequence>
<dbReference type="Pfam" id="PF12668">
    <property type="entry name" value="DUF3791"/>
    <property type="match status" value="1"/>
</dbReference>
<protein>
    <submittedName>
        <fullName evidence="1">DUF3791 domain-containing protein</fullName>
    </submittedName>
</protein>
<dbReference type="EMBL" id="JAQNSB010000005">
    <property type="protein sequence ID" value="MDC1854148.1"/>
    <property type="molecule type" value="Genomic_DNA"/>
</dbReference>
<dbReference type="Proteomes" id="UP001214113">
    <property type="component" value="Unassembled WGS sequence"/>
</dbReference>
<dbReference type="RefSeq" id="WP_217291146.1">
    <property type="nucleotide sequence ID" value="NZ_CAXVJK010000002.1"/>
</dbReference>
<dbReference type="AlphaFoldDB" id="A0AAW6GBX5"/>
<reference evidence="1" key="1">
    <citation type="submission" date="2022-10" db="EMBL/GenBank/DDBJ databases">
        <title>Human gut microbiome strain richness.</title>
        <authorList>
            <person name="Chen-Liaw A."/>
        </authorList>
    </citation>
    <scope>NUCLEOTIDE SEQUENCE</scope>
    <source>
        <strain evidence="1">BSD2780061687st1_G10_BSD2780061687b_171204</strain>
    </source>
</reference>